<evidence type="ECO:0000313" key="1">
    <source>
        <dbReference type="EMBL" id="MBB5340111.1"/>
    </source>
</evidence>
<protein>
    <submittedName>
        <fullName evidence="1">Uncharacterized protein</fullName>
    </submittedName>
</protein>
<dbReference type="EMBL" id="JACHEA010000001">
    <property type="protein sequence ID" value="MBB5340111.1"/>
    <property type="molecule type" value="Genomic_DNA"/>
</dbReference>
<proteinExistence type="predicted"/>
<name>A0ACC5NZT5_9BACT</name>
<accession>A0ACC5NZT5</accession>
<organism evidence="1 2">
    <name type="scientific">Tunturiibacter gelidiferens</name>
    <dbReference type="NCBI Taxonomy" id="3069689"/>
    <lineage>
        <taxon>Bacteria</taxon>
        <taxon>Pseudomonadati</taxon>
        <taxon>Acidobacteriota</taxon>
        <taxon>Terriglobia</taxon>
        <taxon>Terriglobales</taxon>
        <taxon>Acidobacteriaceae</taxon>
        <taxon>Tunturiibacter</taxon>
    </lineage>
</organism>
<reference evidence="1" key="1">
    <citation type="submission" date="2020-08" db="EMBL/GenBank/DDBJ databases">
        <title>Genomic Encyclopedia of Type Strains, Phase IV (KMG-V): Genome sequencing to study the core and pangenomes of soil and plant-associated prokaryotes.</title>
        <authorList>
            <person name="Whitman W."/>
        </authorList>
    </citation>
    <scope>NUCLEOTIDE SEQUENCE</scope>
    <source>
        <strain evidence="1">M8UP15</strain>
    </source>
</reference>
<evidence type="ECO:0000313" key="2">
    <source>
        <dbReference type="Proteomes" id="UP000569005"/>
    </source>
</evidence>
<comment type="caution">
    <text evidence="1">The sequence shown here is derived from an EMBL/GenBank/DDBJ whole genome shotgun (WGS) entry which is preliminary data.</text>
</comment>
<gene>
    <name evidence="1" type="ORF">HDF13_002444</name>
</gene>
<sequence length="82" mass="8852">MASCELMEGLMLSKTRPGRGNCLVCSKRFRPVGLAVLAGFIPLFAKDAKDGALRILNSWNFLVEVEDCGCLRCEVKGEGVCG</sequence>
<dbReference type="Proteomes" id="UP000569005">
    <property type="component" value="Unassembled WGS sequence"/>
</dbReference>
<keyword evidence="2" id="KW-1185">Reference proteome</keyword>